<dbReference type="Pfam" id="PF03073">
    <property type="entry name" value="TspO_MBR"/>
    <property type="match status" value="1"/>
</dbReference>
<keyword evidence="3 6" id="KW-0812">Transmembrane</keyword>
<evidence type="ECO:0000256" key="4">
    <source>
        <dbReference type="ARBA" id="ARBA00022989"/>
    </source>
</evidence>
<dbReference type="InterPro" id="IPR004307">
    <property type="entry name" value="TspO_MBR"/>
</dbReference>
<keyword evidence="4 6" id="KW-1133">Transmembrane helix</keyword>
<dbReference type="WBParaSite" id="TMUE_2000009464.1">
    <property type="protein sequence ID" value="TMUE_2000009464.1"/>
    <property type="gene ID" value="WBGene00291468"/>
</dbReference>
<accession>A0A5S6QQL6</accession>
<evidence type="ECO:0000256" key="5">
    <source>
        <dbReference type="ARBA" id="ARBA00023136"/>
    </source>
</evidence>
<feature type="transmembrane region" description="Helical" evidence="6">
    <location>
        <begin position="406"/>
        <end position="426"/>
    </location>
</feature>
<feature type="transmembrane region" description="Helical" evidence="6">
    <location>
        <begin position="432"/>
        <end position="450"/>
    </location>
</feature>
<proteinExistence type="inferred from homology"/>
<comment type="similarity">
    <text evidence="2">Belongs to the TspO/BZRP family.</text>
</comment>
<comment type="subcellular location">
    <subcellularLocation>
        <location evidence="1">Membrane</location>
        <topology evidence="1">Multi-pass membrane protein</topology>
    </subcellularLocation>
</comment>
<evidence type="ECO:0000313" key="8">
    <source>
        <dbReference type="WBParaSite" id="TMUE_2000009464.1"/>
    </source>
</evidence>
<keyword evidence="7" id="KW-1185">Reference proteome</keyword>
<sequence>MLHELLDFQHRHGRLALIVSSRSFVWLHSTVRLFVAASSVCMMSGGMRSRCSSFVGRITINDSGDHPTERVQIPSIKTVKKAVQRTVIPETCQKHSGQEQFLLYHSASKSNRHGPFPGRRSATKFTELTSAGYFCGKVGFDILSVEDGAQVVRKLRTFLPKQLDATKPKVTGERSNLNTARAAQFKYKNAERRLNGSQARHRGRPQSRDPQKIMDEALKASAVTEHAIHCSDDLRPQIICHESNVHLRRIKESLFIRNNCTINRDRVRAWLQLLRLLAVRKMWDLKELGVPALDGNEWGFIALSSAALCGASGMLWWYYKNNCKSHEQWWNAQKKPTWGALVSTDNKGILLDMLSYAAIPAAVYFAYKENTGRQLPVSAAMISGGALVACSVLSIPVFGHSNDLRCLRSTTLSLSLATGIFAASLYNLNKAAGILMLPSFLWCAYSSLVYHETLEISKKE</sequence>
<keyword evidence="5 6" id="KW-0472">Membrane</keyword>
<dbReference type="InterPro" id="IPR038330">
    <property type="entry name" value="TspO/MBR-related_sf"/>
</dbReference>
<organism evidence="7 8">
    <name type="scientific">Trichuris muris</name>
    <name type="common">Mouse whipworm</name>
    <dbReference type="NCBI Taxonomy" id="70415"/>
    <lineage>
        <taxon>Eukaryota</taxon>
        <taxon>Metazoa</taxon>
        <taxon>Ecdysozoa</taxon>
        <taxon>Nematoda</taxon>
        <taxon>Enoplea</taxon>
        <taxon>Dorylaimia</taxon>
        <taxon>Trichinellida</taxon>
        <taxon>Trichuridae</taxon>
        <taxon>Trichuris</taxon>
    </lineage>
</organism>
<evidence type="ECO:0000256" key="3">
    <source>
        <dbReference type="ARBA" id="ARBA00022692"/>
    </source>
</evidence>
<evidence type="ECO:0000256" key="2">
    <source>
        <dbReference type="ARBA" id="ARBA00007524"/>
    </source>
</evidence>
<dbReference type="AlphaFoldDB" id="A0A5S6QQL6"/>
<dbReference type="Proteomes" id="UP000046395">
    <property type="component" value="Unassembled WGS sequence"/>
</dbReference>
<evidence type="ECO:0000313" key="7">
    <source>
        <dbReference type="Proteomes" id="UP000046395"/>
    </source>
</evidence>
<feature type="transmembrane region" description="Helical" evidence="6">
    <location>
        <begin position="349"/>
        <end position="367"/>
    </location>
</feature>
<dbReference type="GO" id="GO:0016020">
    <property type="term" value="C:membrane"/>
    <property type="evidence" value="ECO:0007669"/>
    <property type="project" value="UniProtKB-SubCell"/>
</dbReference>
<evidence type="ECO:0000256" key="1">
    <source>
        <dbReference type="ARBA" id="ARBA00004141"/>
    </source>
</evidence>
<name>A0A5S6QQL6_TRIMR</name>
<feature type="transmembrane region" description="Helical" evidence="6">
    <location>
        <begin position="298"/>
        <end position="319"/>
    </location>
</feature>
<dbReference type="Gene3D" id="1.20.1260.100">
    <property type="entry name" value="TspO/MBR protein"/>
    <property type="match status" value="1"/>
</dbReference>
<dbReference type="STRING" id="70415.A0A5S6QQL6"/>
<protein>
    <submittedName>
        <fullName evidence="8">Uncharacterized protein</fullName>
    </submittedName>
</protein>
<evidence type="ECO:0000256" key="6">
    <source>
        <dbReference type="SAM" id="Phobius"/>
    </source>
</evidence>
<feature type="transmembrane region" description="Helical" evidence="6">
    <location>
        <begin position="379"/>
        <end position="399"/>
    </location>
</feature>
<reference evidence="8" key="1">
    <citation type="submission" date="2019-12" db="UniProtKB">
        <authorList>
            <consortium name="WormBaseParasite"/>
        </authorList>
    </citation>
    <scope>IDENTIFICATION</scope>
</reference>